<gene>
    <name evidence="1" type="ORF">PMEA_00009801</name>
</gene>
<dbReference type="EMBL" id="CALNXJ010000019">
    <property type="protein sequence ID" value="CAH3122808.1"/>
    <property type="molecule type" value="Genomic_DNA"/>
</dbReference>
<protein>
    <submittedName>
        <fullName evidence="1">Uncharacterized protein</fullName>
    </submittedName>
</protein>
<comment type="caution">
    <text evidence="1">The sequence shown here is derived from an EMBL/GenBank/DDBJ whole genome shotgun (WGS) entry which is preliminary data.</text>
</comment>
<accession>A0AAU9WR67</accession>
<reference evidence="1 2" key="1">
    <citation type="submission" date="2022-05" db="EMBL/GenBank/DDBJ databases">
        <authorList>
            <consortium name="Genoscope - CEA"/>
            <person name="William W."/>
        </authorList>
    </citation>
    <scope>NUCLEOTIDE SEQUENCE [LARGE SCALE GENOMIC DNA]</scope>
</reference>
<dbReference type="Proteomes" id="UP001159428">
    <property type="component" value="Unassembled WGS sequence"/>
</dbReference>
<evidence type="ECO:0000313" key="1">
    <source>
        <dbReference type="EMBL" id="CAH3122808.1"/>
    </source>
</evidence>
<evidence type="ECO:0000313" key="2">
    <source>
        <dbReference type="Proteomes" id="UP001159428"/>
    </source>
</evidence>
<name>A0AAU9WR67_9CNID</name>
<proteinExistence type="predicted"/>
<sequence>MMEMVELLLSTKLVKSIPTLLFAGHQMCVSHVPNFTLEQRKVPNKIRGVTAASTVTLPSQAKNTKQKVGLTPGTAAKKGNDPLLAVLKLKKSTFPGSIREVVCNDLPTIMLYTDSQPEKIVKFCYHNLAWFFNWV</sequence>
<dbReference type="AlphaFoldDB" id="A0AAU9WR67"/>
<keyword evidence="2" id="KW-1185">Reference proteome</keyword>
<organism evidence="1 2">
    <name type="scientific">Pocillopora meandrina</name>
    <dbReference type="NCBI Taxonomy" id="46732"/>
    <lineage>
        <taxon>Eukaryota</taxon>
        <taxon>Metazoa</taxon>
        <taxon>Cnidaria</taxon>
        <taxon>Anthozoa</taxon>
        <taxon>Hexacorallia</taxon>
        <taxon>Scleractinia</taxon>
        <taxon>Astrocoeniina</taxon>
        <taxon>Pocilloporidae</taxon>
        <taxon>Pocillopora</taxon>
    </lineage>
</organism>